<accession>A0A7G5H6J1</accession>
<gene>
    <name evidence="1" type="ORF">H3H32_18490</name>
</gene>
<proteinExistence type="predicted"/>
<dbReference type="EMBL" id="CP059732">
    <property type="protein sequence ID" value="QMW06733.1"/>
    <property type="molecule type" value="Genomic_DNA"/>
</dbReference>
<protein>
    <submittedName>
        <fullName evidence="1">Uncharacterized protein</fullName>
    </submittedName>
</protein>
<dbReference type="RefSeq" id="WP_182464127.1">
    <property type="nucleotide sequence ID" value="NZ_CP059732.1"/>
</dbReference>
<dbReference type="Proteomes" id="UP000515369">
    <property type="component" value="Chromosome"/>
</dbReference>
<reference evidence="1 2" key="1">
    <citation type="submission" date="2020-07" db="EMBL/GenBank/DDBJ databases">
        <title>Spirosoma foliorum sp. nov., isolated from the leaves on the Nejang mountain Korea, Republic of.</title>
        <authorList>
            <person name="Ho H."/>
            <person name="Lee Y.-J."/>
            <person name="Nurcahyanto D.-A."/>
            <person name="Kim S.-G."/>
        </authorList>
    </citation>
    <scope>NUCLEOTIDE SEQUENCE [LARGE SCALE GENOMIC DNA]</scope>
    <source>
        <strain evidence="1 2">PL0136</strain>
    </source>
</reference>
<evidence type="ECO:0000313" key="2">
    <source>
        <dbReference type="Proteomes" id="UP000515369"/>
    </source>
</evidence>
<evidence type="ECO:0000313" key="1">
    <source>
        <dbReference type="EMBL" id="QMW06733.1"/>
    </source>
</evidence>
<keyword evidence="2" id="KW-1185">Reference proteome</keyword>
<organism evidence="1 2">
    <name type="scientific">Spirosoma foliorum</name>
    <dbReference type="NCBI Taxonomy" id="2710596"/>
    <lineage>
        <taxon>Bacteria</taxon>
        <taxon>Pseudomonadati</taxon>
        <taxon>Bacteroidota</taxon>
        <taxon>Cytophagia</taxon>
        <taxon>Cytophagales</taxon>
        <taxon>Cytophagaceae</taxon>
        <taxon>Spirosoma</taxon>
    </lineage>
</organism>
<sequence>MSQELYYVVRYTGPFGYIKPWTAVRDERTFSQQFLTPSIVEGIRQKLGVEVILRHRLSYAKIDQQQERTQSRAFVIEAKRKRATREQSILIRGVMLNPVLHLAFSTPEDAELAAEQHVCLCRNEDVLLPDGLVLTMSADEFDQIPGFELLFGEGSSAVMVGYDRFQANQPMYGTVRIIGRPVGADPLE</sequence>
<name>A0A7G5H6J1_9BACT</name>
<dbReference type="KEGG" id="sfol:H3H32_18490"/>
<dbReference type="AlphaFoldDB" id="A0A7G5H6J1"/>